<dbReference type="Pfam" id="PF08359">
    <property type="entry name" value="TetR_C_4"/>
    <property type="match status" value="1"/>
</dbReference>
<dbReference type="Gene3D" id="1.10.357.10">
    <property type="entry name" value="Tetracycline Repressor, domain 2"/>
    <property type="match status" value="1"/>
</dbReference>
<dbReference type="InterPro" id="IPR036271">
    <property type="entry name" value="Tet_transcr_reg_TetR-rel_C_sf"/>
</dbReference>
<reference evidence="3" key="1">
    <citation type="submission" date="2017-09" db="EMBL/GenBank/DDBJ databases">
        <authorList>
            <person name="Varghese N."/>
            <person name="Submissions S."/>
        </authorList>
    </citation>
    <scope>NUCLEOTIDE SEQUENCE [LARGE SCALE GENOMIC DNA]</scope>
    <source>
        <strain evidence="3">MSL47</strain>
    </source>
</reference>
<dbReference type="SUPFAM" id="SSF48498">
    <property type="entry name" value="Tetracyclin repressor-like, C-terminal domain"/>
    <property type="match status" value="1"/>
</dbReference>
<organism evidence="2 3">
    <name type="scientific">Orenia metallireducens</name>
    <dbReference type="NCBI Taxonomy" id="1413210"/>
    <lineage>
        <taxon>Bacteria</taxon>
        <taxon>Bacillati</taxon>
        <taxon>Bacillota</taxon>
        <taxon>Clostridia</taxon>
        <taxon>Halanaerobiales</taxon>
        <taxon>Halobacteroidaceae</taxon>
        <taxon>Orenia</taxon>
    </lineage>
</organism>
<proteinExistence type="predicted"/>
<name>A0A285HKA7_9FIRM</name>
<dbReference type="RefSeq" id="WP_253250773.1">
    <property type="nucleotide sequence ID" value="NZ_OBDZ01000020.1"/>
</dbReference>
<accession>A0A285HKA7</accession>
<dbReference type="InterPro" id="IPR013570">
    <property type="entry name" value="Tscrpt_reg_YsiA_C"/>
</dbReference>
<sequence>MISSLIKFGLNDVLEKVKKEINKLDDPIKKIEQIITVQLNFYKNHGEFHKFLTREVWGHKLKFKDEIKEIMDKYTEIIEDIIIEGIEQKKLKEMNPLNVTISLFGMIYITSAHRIMFGKDFSADEVEEIKDDIMEIYFNGIIKE</sequence>
<keyword evidence="3" id="KW-1185">Reference proteome</keyword>
<evidence type="ECO:0000313" key="3">
    <source>
        <dbReference type="Proteomes" id="UP000219573"/>
    </source>
</evidence>
<dbReference type="Proteomes" id="UP000219573">
    <property type="component" value="Unassembled WGS sequence"/>
</dbReference>
<dbReference type="STRING" id="1413210.U472_05905"/>
<protein>
    <submittedName>
        <fullName evidence="2">YsiA-like protein, C-terminal region</fullName>
    </submittedName>
</protein>
<dbReference type="AlphaFoldDB" id="A0A285HKA7"/>
<evidence type="ECO:0000313" key="2">
    <source>
        <dbReference type="EMBL" id="SNY36162.1"/>
    </source>
</evidence>
<dbReference type="EMBL" id="OBDZ01000020">
    <property type="protein sequence ID" value="SNY36162.1"/>
    <property type="molecule type" value="Genomic_DNA"/>
</dbReference>
<feature type="domain" description="Transcription regulator YsiA C-terminal" evidence="1">
    <location>
        <begin position="10"/>
        <end position="122"/>
    </location>
</feature>
<gene>
    <name evidence="2" type="ORF">SAMN06265827_12056</name>
</gene>
<evidence type="ECO:0000259" key="1">
    <source>
        <dbReference type="Pfam" id="PF08359"/>
    </source>
</evidence>